<dbReference type="EMBL" id="FXBL01000004">
    <property type="protein sequence ID" value="SMH56456.1"/>
    <property type="molecule type" value="Genomic_DNA"/>
</dbReference>
<evidence type="ECO:0000259" key="2">
    <source>
        <dbReference type="Pfam" id="PF01321"/>
    </source>
</evidence>
<dbReference type="InterPro" id="IPR000587">
    <property type="entry name" value="Creatinase_N"/>
</dbReference>
<dbReference type="AlphaFoldDB" id="A0A1X7PYD3"/>
<evidence type="ECO:0000259" key="1">
    <source>
        <dbReference type="Pfam" id="PF00557"/>
    </source>
</evidence>
<dbReference type="SUPFAM" id="SSF55920">
    <property type="entry name" value="Creatinase/aminopeptidase"/>
    <property type="match status" value="1"/>
</dbReference>
<dbReference type="Gene3D" id="3.40.350.10">
    <property type="entry name" value="Creatinase/prolidase N-terminal domain"/>
    <property type="match status" value="1"/>
</dbReference>
<gene>
    <name evidence="3" type="ORF">SAMN02982922_5537</name>
</gene>
<dbReference type="Pfam" id="PF00557">
    <property type="entry name" value="Peptidase_M24"/>
    <property type="match status" value="1"/>
</dbReference>
<feature type="domain" description="Creatinase N-terminal" evidence="2">
    <location>
        <begin position="8"/>
        <end position="139"/>
    </location>
</feature>
<organism evidence="3 4">
    <name type="scientific">Mesorhizobium australicum</name>
    <dbReference type="NCBI Taxonomy" id="536018"/>
    <lineage>
        <taxon>Bacteria</taxon>
        <taxon>Pseudomonadati</taxon>
        <taxon>Pseudomonadota</taxon>
        <taxon>Alphaproteobacteria</taxon>
        <taxon>Hyphomicrobiales</taxon>
        <taxon>Phyllobacteriaceae</taxon>
        <taxon>Mesorhizobium</taxon>
    </lineage>
</organism>
<dbReference type="InterPro" id="IPR050659">
    <property type="entry name" value="Peptidase_M24B"/>
</dbReference>
<dbReference type="PANTHER" id="PTHR46112:SF3">
    <property type="entry name" value="AMINOPEPTIDASE YPDF"/>
    <property type="match status" value="1"/>
</dbReference>
<dbReference type="RefSeq" id="WP_085467113.1">
    <property type="nucleotide sequence ID" value="NZ_FXBL01000004.1"/>
</dbReference>
<dbReference type="InterPro" id="IPR029149">
    <property type="entry name" value="Creatin/AminoP/Spt16_N"/>
</dbReference>
<reference evidence="4" key="1">
    <citation type="submission" date="2017-04" db="EMBL/GenBank/DDBJ databases">
        <authorList>
            <person name="Varghese N."/>
            <person name="Submissions S."/>
        </authorList>
    </citation>
    <scope>NUCLEOTIDE SEQUENCE [LARGE SCALE GENOMIC DNA]</scope>
    <source>
        <strain evidence="4">B5P</strain>
    </source>
</reference>
<protein>
    <submittedName>
        <fullName evidence="3">Xaa-Pro dipeptidase</fullName>
    </submittedName>
</protein>
<accession>A0A1X7PYD3</accession>
<dbReference type="Gene3D" id="3.90.230.10">
    <property type="entry name" value="Creatinase/methionine aminopeptidase superfamily"/>
    <property type="match status" value="1"/>
</dbReference>
<feature type="domain" description="Peptidase M24" evidence="1">
    <location>
        <begin position="147"/>
        <end position="350"/>
    </location>
</feature>
<evidence type="ECO:0000313" key="4">
    <source>
        <dbReference type="Proteomes" id="UP000193083"/>
    </source>
</evidence>
<dbReference type="InterPro" id="IPR000994">
    <property type="entry name" value="Pept_M24"/>
</dbReference>
<dbReference type="InterPro" id="IPR036005">
    <property type="entry name" value="Creatinase/aminopeptidase-like"/>
</dbReference>
<dbReference type="Proteomes" id="UP000193083">
    <property type="component" value="Unassembled WGS sequence"/>
</dbReference>
<keyword evidence="4" id="KW-1185">Reference proteome</keyword>
<dbReference type="PANTHER" id="PTHR46112">
    <property type="entry name" value="AMINOPEPTIDASE"/>
    <property type="match status" value="1"/>
</dbReference>
<evidence type="ECO:0000313" key="3">
    <source>
        <dbReference type="EMBL" id="SMH56456.1"/>
    </source>
</evidence>
<proteinExistence type="predicted"/>
<sequence length="367" mass="39723">MTPVTSPRIAKLQTLLQAADLPAVAFVPGPNFYYLTGVHLHLMERPTILIVTAEGAIHAAIPALERDRWNADMPKAETVFWQDSEGYADALTTLARQTGLDRLGVESGRMRHFEAAALEAAFGFRIVDASKALAKLRLIKEPEELAAMERAIRISEAALEDTLPRIVAGMSETEIRARLNIAMLERGADGPAYDLIVLTGGASADCHGVPSPDRRVARGDALLFDWGAAAGGYAADLTRTFFVETVSKAHRDIYQTVLDANRLGLSTAAPGVTYDALDTAVLRLLADRGYADMIRHKTGHGLGLDVHEAPQVMVGNRETMSPGTVFTIEPGLYRPDNLGVRIEDDVVVTETGARSLSVMSRELRIIG</sequence>
<dbReference type="Pfam" id="PF01321">
    <property type="entry name" value="Creatinase_N"/>
    <property type="match status" value="1"/>
</dbReference>
<name>A0A1X7PYD3_9HYPH</name>
<dbReference type="SUPFAM" id="SSF53092">
    <property type="entry name" value="Creatinase/prolidase N-terminal domain"/>
    <property type="match status" value="1"/>
</dbReference>